<feature type="compositionally biased region" description="Basic and acidic residues" evidence="1">
    <location>
        <begin position="282"/>
        <end position="292"/>
    </location>
</feature>
<comment type="caution">
    <text evidence="2">The sequence shown here is derived from an EMBL/GenBank/DDBJ whole genome shotgun (WGS) entry which is preliminary data.</text>
</comment>
<accession>A0A9D2MW20</accession>
<proteinExistence type="predicted"/>
<sequence length="292" mass="33292">MTPYDELLKQESQDTQPYKLAWWQVKERQQRQEAYSLLNNAFEQFSQGTGDVAGFLDTYGRFDRYSPQNALLIHVQSPHASKIGDHKYWQSQGVEVLKSEKREPILILEPGKAYQREDGSLGQRFYAKEMYDISQTTAQPQPAVAWDERQLLKALIYRSPVSIQVVEQLLEGGHGAQYVPDQNAILVQKGMDAPDIFRSVSLELAKAQLAAQESPDPQGWKSFCVSYMLCKKYGVDTRAFDTSRVDQMFTGKSPGDIKADLRDMENAMGSINSRMGRVLYPQHEKSRQGKER</sequence>
<dbReference type="Proteomes" id="UP000826793">
    <property type="component" value="Unassembled WGS sequence"/>
</dbReference>
<name>A0A9D2MW20_9FIRM</name>
<organism evidence="2 3">
    <name type="scientific">Candidatus Acutalibacter pullicola</name>
    <dbReference type="NCBI Taxonomy" id="2838417"/>
    <lineage>
        <taxon>Bacteria</taxon>
        <taxon>Bacillati</taxon>
        <taxon>Bacillota</taxon>
        <taxon>Clostridia</taxon>
        <taxon>Eubacteriales</taxon>
        <taxon>Acutalibacteraceae</taxon>
        <taxon>Acutalibacter</taxon>
    </lineage>
</organism>
<dbReference type="EMBL" id="DWXG01000035">
    <property type="protein sequence ID" value="HJB97777.1"/>
    <property type="molecule type" value="Genomic_DNA"/>
</dbReference>
<gene>
    <name evidence="2" type="ORF">H9710_04270</name>
</gene>
<evidence type="ECO:0000313" key="2">
    <source>
        <dbReference type="EMBL" id="HJB97777.1"/>
    </source>
</evidence>
<reference evidence="2" key="1">
    <citation type="journal article" date="2021" name="PeerJ">
        <title>Extensive microbial diversity within the chicken gut microbiome revealed by metagenomics and culture.</title>
        <authorList>
            <person name="Gilroy R."/>
            <person name="Ravi A."/>
            <person name="Getino M."/>
            <person name="Pursley I."/>
            <person name="Horton D.L."/>
            <person name="Alikhan N.F."/>
            <person name="Baker D."/>
            <person name="Gharbi K."/>
            <person name="Hall N."/>
            <person name="Watson M."/>
            <person name="Adriaenssens E.M."/>
            <person name="Foster-Nyarko E."/>
            <person name="Jarju S."/>
            <person name="Secka A."/>
            <person name="Antonio M."/>
            <person name="Oren A."/>
            <person name="Chaudhuri R.R."/>
            <person name="La Ragione R."/>
            <person name="Hildebrand F."/>
            <person name="Pallen M.J."/>
        </authorList>
    </citation>
    <scope>NUCLEOTIDE SEQUENCE</scope>
    <source>
        <strain evidence="2">CHK185-1770</strain>
    </source>
</reference>
<dbReference type="AlphaFoldDB" id="A0A9D2MW20"/>
<evidence type="ECO:0000256" key="1">
    <source>
        <dbReference type="SAM" id="MobiDB-lite"/>
    </source>
</evidence>
<feature type="region of interest" description="Disordered" evidence="1">
    <location>
        <begin position="272"/>
        <end position="292"/>
    </location>
</feature>
<protein>
    <submittedName>
        <fullName evidence="2">Uncharacterized protein</fullName>
    </submittedName>
</protein>
<evidence type="ECO:0000313" key="3">
    <source>
        <dbReference type="Proteomes" id="UP000826793"/>
    </source>
</evidence>
<reference evidence="2" key="2">
    <citation type="submission" date="2021-04" db="EMBL/GenBank/DDBJ databases">
        <authorList>
            <person name="Gilroy R."/>
        </authorList>
    </citation>
    <scope>NUCLEOTIDE SEQUENCE</scope>
    <source>
        <strain evidence="2">CHK185-1770</strain>
    </source>
</reference>